<dbReference type="PANTHER" id="PTHR32432">
    <property type="entry name" value="CELL DIVISION PROTEIN FTSA-RELATED"/>
    <property type="match status" value="1"/>
</dbReference>
<keyword evidence="3" id="KW-1185">Reference proteome</keyword>
<keyword evidence="1" id="KW-0472">Membrane</keyword>
<evidence type="ECO:0000256" key="1">
    <source>
        <dbReference type="SAM" id="Phobius"/>
    </source>
</evidence>
<proteinExistence type="predicted"/>
<evidence type="ECO:0008006" key="4">
    <source>
        <dbReference type="Google" id="ProtNLM"/>
    </source>
</evidence>
<dbReference type="InterPro" id="IPR050696">
    <property type="entry name" value="FtsA/MreB"/>
</dbReference>
<dbReference type="InterPro" id="IPR043129">
    <property type="entry name" value="ATPase_NBD"/>
</dbReference>
<accession>A0ABN8FC69</accession>
<name>A0ABN8FC69_9BACL</name>
<dbReference type="Gene3D" id="3.30.420.40">
    <property type="match status" value="2"/>
</dbReference>
<evidence type="ECO:0000313" key="3">
    <source>
        <dbReference type="Proteomes" id="UP000838749"/>
    </source>
</evidence>
<dbReference type="Pfam" id="PF11104">
    <property type="entry name" value="PilM_2"/>
    <property type="match status" value="1"/>
</dbReference>
<feature type="transmembrane region" description="Helical" evidence="1">
    <location>
        <begin position="350"/>
        <end position="375"/>
    </location>
</feature>
<dbReference type="SUPFAM" id="SSF53067">
    <property type="entry name" value="Actin-like ATPase domain"/>
    <property type="match status" value="1"/>
</dbReference>
<sequence>MLGLGPKVAGLSIEATGIRYISFKNKQSWEVRKKRYLPLLPGMIIENQVADSEALYDRVRQWVKKEGLRGSKVSLSIPPSQIIIRKMSIPSTNDKQVEQLVKLEVETGLHLPFENPVYDYVTLEVDEEHSHLLVFAAPRKSIQDYVEILERAGLRISSVEISATALARSIATGHGESFAETMLINLESSVMDVYMFRNGNPVFIRTINLLDLHKGRNVATALEFMADSEVLAETAVAVEEQLSPEQMVEITAEISRMLSFYQYSLHDGSTRIKNLVITGTPSIRKQLDLELQQSLAELDITPISLDQMGKDAVSDLELNDYRVAAGTALKSIISVDTIDLLPREDRETLLFPYVTMGLVAIWLVGTIGTGIYFSANKGQISNGKEELQGLQDRSLMLQVELGKLKNSGPGQLDRKTAIAEIQNNKVFAVPILDELVEGLPPGSLLRDINYTHRTSIDLTVNVPTMVDASNYLRQLRQMTFTVDASISKLTEGTVDQSAGPTNAATSLNMYTAIYKVSLVANNQQTNGTDASQEEVNSDGTVQ</sequence>
<evidence type="ECO:0000313" key="2">
    <source>
        <dbReference type="EMBL" id="CAH1054209.1"/>
    </source>
</evidence>
<dbReference type="EMBL" id="CAKMAB010000002">
    <property type="protein sequence ID" value="CAH1054209.1"/>
    <property type="molecule type" value="Genomic_DNA"/>
</dbReference>
<comment type="caution">
    <text evidence="2">The sequence shown here is derived from an EMBL/GenBank/DDBJ whole genome shotgun (WGS) entry which is preliminary data.</text>
</comment>
<dbReference type="InterPro" id="IPR005883">
    <property type="entry name" value="PilM"/>
</dbReference>
<keyword evidence="1" id="KW-1133">Transmembrane helix</keyword>
<dbReference type="PANTHER" id="PTHR32432:SF3">
    <property type="entry name" value="ETHANOLAMINE UTILIZATION PROTEIN EUTJ"/>
    <property type="match status" value="1"/>
</dbReference>
<reference evidence="2" key="1">
    <citation type="submission" date="2021-12" db="EMBL/GenBank/DDBJ databases">
        <authorList>
            <person name="Criscuolo A."/>
        </authorList>
    </citation>
    <scope>NUCLEOTIDE SEQUENCE</scope>
    <source>
        <strain evidence="2">CIP111894</strain>
    </source>
</reference>
<keyword evidence="1" id="KW-0812">Transmembrane</keyword>
<dbReference type="Gene3D" id="3.30.1490.300">
    <property type="match status" value="1"/>
</dbReference>
<dbReference type="RefSeq" id="WP_234530456.1">
    <property type="nucleotide sequence ID" value="NZ_CAKMAB010000002.1"/>
</dbReference>
<dbReference type="Proteomes" id="UP000838749">
    <property type="component" value="Unassembled WGS sequence"/>
</dbReference>
<organism evidence="2 3">
    <name type="scientific">Paenibacillus pseudetheri</name>
    <dbReference type="NCBI Taxonomy" id="2897682"/>
    <lineage>
        <taxon>Bacteria</taxon>
        <taxon>Bacillati</taxon>
        <taxon>Bacillota</taxon>
        <taxon>Bacilli</taxon>
        <taxon>Bacillales</taxon>
        <taxon>Paenibacillaceae</taxon>
        <taxon>Paenibacillus</taxon>
    </lineage>
</organism>
<protein>
    <recommendedName>
        <fullName evidence="4">Fimbrial assembly protein</fullName>
    </recommendedName>
</protein>
<gene>
    <name evidence="2" type="ORF">PAECIP111894_00354</name>
</gene>